<protein>
    <recommendedName>
        <fullName evidence="3">Chitin-binding type-3 domain-containing protein</fullName>
    </recommendedName>
</protein>
<evidence type="ECO:0000256" key="2">
    <source>
        <dbReference type="SAM" id="MobiDB-lite"/>
    </source>
</evidence>
<keyword evidence="1" id="KW-0378">Hydrolase</keyword>
<dbReference type="EMBL" id="CAJOBC010004856">
    <property type="protein sequence ID" value="CAF3843175.1"/>
    <property type="molecule type" value="Genomic_DNA"/>
</dbReference>
<proteinExistence type="predicted"/>
<dbReference type="GO" id="GO:0005576">
    <property type="term" value="C:extracellular region"/>
    <property type="evidence" value="ECO:0007669"/>
    <property type="project" value="InterPro"/>
</dbReference>
<dbReference type="GO" id="GO:0005975">
    <property type="term" value="P:carbohydrate metabolic process"/>
    <property type="evidence" value="ECO:0007669"/>
    <property type="project" value="InterPro"/>
</dbReference>
<evidence type="ECO:0000313" key="4">
    <source>
        <dbReference type="EMBL" id="CAF1076775.1"/>
    </source>
</evidence>
<dbReference type="Proteomes" id="UP000681722">
    <property type="component" value="Unassembled WGS sequence"/>
</dbReference>
<dbReference type="EMBL" id="CAJNOQ010004856">
    <property type="protein sequence ID" value="CAF1076775.1"/>
    <property type="molecule type" value="Genomic_DNA"/>
</dbReference>
<evidence type="ECO:0000313" key="5">
    <source>
        <dbReference type="EMBL" id="CAF3843175.1"/>
    </source>
</evidence>
<sequence>MAAYYNSNVNPSSHSGVPTSGRQWSILSPCNGTREISTPCATAWNSSAIYISGTSVSYNSRNYECNYYSLASNPALGYVISGNTSKPWRYTGPCY</sequence>
<dbReference type="InterPro" id="IPR036573">
    <property type="entry name" value="CBM_sf_5/12"/>
</dbReference>
<dbReference type="SUPFAM" id="SSF51055">
    <property type="entry name" value="Carbohydrate binding domain"/>
    <property type="match status" value="1"/>
</dbReference>
<evidence type="ECO:0000259" key="3">
    <source>
        <dbReference type="SMART" id="SM00495"/>
    </source>
</evidence>
<accession>A0A814MAM2</accession>
<evidence type="ECO:0000313" key="6">
    <source>
        <dbReference type="Proteomes" id="UP000663829"/>
    </source>
</evidence>
<keyword evidence="6" id="KW-1185">Reference proteome</keyword>
<feature type="domain" description="Chitin-binding type-3" evidence="3">
    <location>
        <begin position="41"/>
        <end position="91"/>
    </location>
</feature>
<dbReference type="CDD" id="cd12215">
    <property type="entry name" value="ChiC_BD"/>
    <property type="match status" value="1"/>
</dbReference>
<organism evidence="4 6">
    <name type="scientific">Didymodactylos carnosus</name>
    <dbReference type="NCBI Taxonomy" id="1234261"/>
    <lineage>
        <taxon>Eukaryota</taxon>
        <taxon>Metazoa</taxon>
        <taxon>Spiralia</taxon>
        <taxon>Gnathifera</taxon>
        <taxon>Rotifera</taxon>
        <taxon>Eurotatoria</taxon>
        <taxon>Bdelloidea</taxon>
        <taxon>Philodinida</taxon>
        <taxon>Philodinidae</taxon>
        <taxon>Didymodactylos</taxon>
    </lineage>
</organism>
<dbReference type="SMART" id="SM00495">
    <property type="entry name" value="ChtBD3"/>
    <property type="match status" value="1"/>
</dbReference>
<gene>
    <name evidence="4" type="ORF">GPM918_LOCUS17561</name>
    <name evidence="5" type="ORF">SRO942_LOCUS17559</name>
</gene>
<dbReference type="GO" id="GO:0004553">
    <property type="term" value="F:hydrolase activity, hydrolyzing O-glycosyl compounds"/>
    <property type="evidence" value="ECO:0007669"/>
    <property type="project" value="InterPro"/>
</dbReference>
<dbReference type="Proteomes" id="UP000663829">
    <property type="component" value="Unassembled WGS sequence"/>
</dbReference>
<dbReference type="InterPro" id="IPR003610">
    <property type="entry name" value="CBM5/12"/>
</dbReference>
<comment type="caution">
    <text evidence="4">The sequence shown here is derived from an EMBL/GenBank/DDBJ whole genome shotgun (WGS) entry which is preliminary data.</text>
</comment>
<dbReference type="AlphaFoldDB" id="A0A814MAM2"/>
<reference evidence="4" key="1">
    <citation type="submission" date="2021-02" db="EMBL/GenBank/DDBJ databases">
        <authorList>
            <person name="Nowell W R."/>
        </authorList>
    </citation>
    <scope>NUCLEOTIDE SEQUENCE</scope>
</reference>
<name>A0A814MAM2_9BILA</name>
<feature type="region of interest" description="Disordered" evidence="2">
    <location>
        <begin position="1"/>
        <end position="21"/>
    </location>
</feature>
<dbReference type="Gene3D" id="2.10.10.20">
    <property type="entry name" value="Carbohydrate-binding module superfamily 5/12"/>
    <property type="match status" value="1"/>
</dbReference>
<dbReference type="GO" id="GO:0030246">
    <property type="term" value="F:carbohydrate binding"/>
    <property type="evidence" value="ECO:0007669"/>
    <property type="project" value="InterPro"/>
</dbReference>
<evidence type="ECO:0000256" key="1">
    <source>
        <dbReference type="ARBA" id="ARBA00022801"/>
    </source>
</evidence>